<evidence type="ECO:0000256" key="10">
    <source>
        <dbReference type="ARBA" id="ARBA00044770"/>
    </source>
</evidence>
<dbReference type="Pfam" id="PF00905">
    <property type="entry name" value="Transpeptidase"/>
    <property type="match status" value="1"/>
</dbReference>
<dbReference type="Gene3D" id="3.40.710.10">
    <property type="entry name" value="DD-peptidase/beta-lactamase superfamily"/>
    <property type="match status" value="1"/>
</dbReference>
<dbReference type="Pfam" id="PF00912">
    <property type="entry name" value="Transgly"/>
    <property type="match status" value="1"/>
</dbReference>
<evidence type="ECO:0000256" key="2">
    <source>
        <dbReference type="ARBA" id="ARBA00007090"/>
    </source>
</evidence>
<dbReference type="InterPro" id="IPR001460">
    <property type="entry name" value="PCN-bd_Tpept"/>
</dbReference>
<proteinExistence type="inferred from homology"/>
<dbReference type="Gene3D" id="1.10.3810.10">
    <property type="entry name" value="Biosynthetic peptidoglycan transglycosylase-like"/>
    <property type="match status" value="1"/>
</dbReference>
<sequence>MTERRGAAWLCLLAALLFAGATLRDRYDAWIDATPLPSLTLTTSTEVVDRAGLVLRAYTVDDGRWRLAVDPAAVDPRYLAMLVAYEDKRFHRHGGVDPRATLRAAGQAVAAGRIVSGASTLTMQAARLLDEGPTGQWAGKLRQVRLALALERRLTKAQILGLYLARAPFGGNLEGLRSASRAWFGKDPARLTPAEAALLVALPQSPEARRPDLHPDAARAARDRVLDRLAAAGVLSDETARAARAEPVPTRRRDLPALAPHLADRLRAETPQEGRIATTLDAALQARVEDLARSALRGAGARVQVAIVVADHRSGEILAHVGSAAYASDRRQGFVDMSRAMRSPGSTLKPLIYALAFDAGLAHPETLIEDRPTDFGGYAPQNFDGRFRGTLRLREALQQSLNIPAVKLTQAVGPARLMAALDRAGVATALPGGRAGLAVALGGVGTTLEGLTSLYAGLAEGGRSVDLHARAGAAAVPRRRIVGPAAAWQVGDVLTGLTPPPGAPHGVLAWKTGTSYGHRDAWALGWDGRHVVGVWMGRPDGTPVPGAFGGDLAAPVLFQAFGRIGRDRAPLPAPPPDALTVGAADLPAPLRHFGREAEDAGPAPAIAFPPDGARLAVAGELAVKVRDGTPPFTWLADGAPVAIAVRDRESWIAAPGPGFVTLSVIDGTGRAARTRVRLD</sequence>
<feature type="domain" description="Glycosyl transferase family 51" evidence="13">
    <location>
        <begin position="61"/>
        <end position="229"/>
    </location>
</feature>
<accession>A0A438AHS5</accession>
<evidence type="ECO:0000256" key="3">
    <source>
        <dbReference type="ARBA" id="ARBA00007739"/>
    </source>
</evidence>
<keyword evidence="6" id="KW-0328">Glycosyltransferase</keyword>
<protein>
    <recommendedName>
        <fullName evidence="10">peptidoglycan glycosyltransferase</fullName>
        <ecNumber evidence="10">2.4.99.28</ecNumber>
    </recommendedName>
</protein>
<keyword evidence="9" id="KW-0511">Multifunctional enzyme</keyword>
<dbReference type="GO" id="GO:0004180">
    <property type="term" value="F:carboxypeptidase activity"/>
    <property type="evidence" value="ECO:0007669"/>
    <property type="project" value="UniProtKB-KW"/>
</dbReference>
<dbReference type="GO" id="GO:0030288">
    <property type="term" value="C:outer membrane-bounded periplasmic space"/>
    <property type="evidence" value="ECO:0007669"/>
    <property type="project" value="TreeGrafter"/>
</dbReference>
<dbReference type="OrthoDB" id="9766909at2"/>
<dbReference type="GO" id="GO:0006508">
    <property type="term" value="P:proteolysis"/>
    <property type="evidence" value="ECO:0007669"/>
    <property type="project" value="UniProtKB-KW"/>
</dbReference>
<keyword evidence="4" id="KW-0121">Carboxypeptidase</keyword>
<evidence type="ECO:0000256" key="9">
    <source>
        <dbReference type="ARBA" id="ARBA00023268"/>
    </source>
</evidence>
<keyword evidence="16" id="KW-1185">Reference proteome</keyword>
<dbReference type="InterPro" id="IPR012338">
    <property type="entry name" value="Beta-lactam/transpept-like"/>
</dbReference>
<evidence type="ECO:0000259" key="14">
    <source>
        <dbReference type="Pfam" id="PF06832"/>
    </source>
</evidence>
<dbReference type="InterPro" id="IPR050396">
    <property type="entry name" value="Glycosyltr_51/Transpeptidase"/>
</dbReference>
<dbReference type="GO" id="GO:0008955">
    <property type="term" value="F:peptidoglycan glycosyltransferase activity"/>
    <property type="evidence" value="ECO:0007669"/>
    <property type="project" value="UniProtKB-EC"/>
</dbReference>
<comment type="similarity">
    <text evidence="3">In the N-terminal section; belongs to the glycosyltransferase 51 family.</text>
</comment>
<dbReference type="InterPro" id="IPR023346">
    <property type="entry name" value="Lysozyme-like_dom_sf"/>
</dbReference>
<dbReference type="SUPFAM" id="SSF56601">
    <property type="entry name" value="beta-lactamase/transpeptidase-like"/>
    <property type="match status" value="1"/>
</dbReference>
<evidence type="ECO:0000256" key="5">
    <source>
        <dbReference type="ARBA" id="ARBA00022670"/>
    </source>
</evidence>
<dbReference type="InterPro" id="IPR009647">
    <property type="entry name" value="PBP_C"/>
</dbReference>
<keyword evidence="7" id="KW-0808">Transferase</keyword>
<reference evidence="15 16" key="1">
    <citation type="submission" date="2018-11" db="EMBL/GenBank/DDBJ databases">
        <title>Mesobaculum littorinae gen. nov., sp. nov., isolated from Littorina scabra that represents a novel genus of the order Rhodobacteraceae.</title>
        <authorList>
            <person name="Li F."/>
        </authorList>
    </citation>
    <scope>NUCLEOTIDE SEQUENCE [LARGE SCALE GENOMIC DNA]</scope>
    <source>
        <strain evidence="15 16">M0103</strain>
    </source>
</reference>
<evidence type="ECO:0000256" key="6">
    <source>
        <dbReference type="ARBA" id="ARBA00022676"/>
    </source>
</evidence>
<evidence type="ECO:0000259" key="13">
    <source>
        <dbReference type="Pfam" id="PF00912"/>
    </source>
</evidence>
<dbReference type="SUPFAM" id="SSF53955">
    <property type="entry name" value="Lysozyme-like"/>
    <property type="match status" value="1"/>
</dbReference>
<dbReference type="InterPro" id="IPR001264">
    <property type="entry name" value="Glyco_trans_51"/>
</dbReference>
<evidence type="ECO:0000256" key="7">
    <source>
        <dbReference type="ARBA" id="ARBA00022679"/>
    </source>
</evidence>
<organism evidence="15 16">
    <name type="scientific">Mesobaculum littorinae</name>
    <dbReference type="NCBI Taxonomy" id="2486419"/>
    <lineage>
        <taxon>Bacteria</taxon>
        <taxon>Pseudomonadati</taxon>
        <taxon>Pseudomonadota</taxon>
        <taxon>Alphaproteobacteria</taxon>
        <taxon>Rhodobacterales</taxon>
        <taxon>Roseobacteraceae</taxon>
        <taxon>Mesobaculum</taxon>
    </lineage>
</organism>
<evidence type="ECO:0000256" key="11">
    <source>
        <dbReference type="ARBA" id="ARBA00049902"/>
    </source>
</evidence>
<evidence type="ECO:0000256" key="4">
    <source>
        <dbReference type="ARBA" id="ARBA00022645"/>
    </source>
</evidence>
<dbReference type="PANTHER" id="PTHR32282:SF15">
    <property type="entry name" value="PENICILLIN-BINDING PROTEIN 1C"/>
    <property type="match status" value="1"/>
</dbReference>
<evidence type="ECO:0000313" key="16">
    <source>
        <dbReference type="Proteomes" id="UP000285908"/>
    </source>
</evidence>
<evidence type="ECO:0000256" key="1">
    <source>
        <dbReference type="ARBA" id="ARBA00004752"/>
    </source>
</evidence>
<dbReference type="EMBL" id="RQXX01000003">
    <property type="protein sequence ID" value="RVV98157.1"/>
    <property type="molecule type" value="Genomic_DNA"/>
</dbReference>
<dbReference type="Proteomes" id="UP000285908">
    <property type="component" value="Unassembled WGS sequence"/>
</dbReference>
<dbReference type="PANTHER" id="PTHR32282">
    <property type="entry name" value="BINDING PROTEIN TRANSPEPTIDASE, PUTATIVE-RELATED"/>
    <property type="match status" value="1"/>
</dbReference>
<evidence type="ECO:0000259" key="12">
    <source>
        <dbReference type="Pfam" id="PF00905"/>
    </source>
</evidence>
<comment type="catalytic activity">
    <reaction evidence="11">
        <text>[GlcNAc-(1-&gt;4)-Mur2Ac(oyl-L-Ala-gamma-D-Glu-L-Lys-D-Ala-D-Ala)](n)-di-trans,octa-cis-undecaprenyl diphosphate + beta-D-GlcNAc-(1-&gt;4)-Mur2Ac(oyl-L-Ala-gamma-D-Glu-L-Lys-D-Ala-D-Ala)-di-trans,octa-cis-undecaprenyl diphosphate = [GlcNAc-(1-&gt;4)-Mur2Ac(oyl-L-Ala-gamma-D-Glu-L-Lys-D-Ala-D-Ala)](n+1)-di-trans,octa-cis-undecaprenyl diphosphate + di-trans,octa-cis-undecaprenyl diphosphate + H(+)</text>
        <dbReference type="Rhea" id="RHEA:23708"/>
        <dbReference type="Rhea" id="RHEA-COMP:9602"/>
        <dbReference type="Rhea" id="RHEA-COMP:9603"/>
        <dbReference type="ChEBI" id="CHEBI:15378"/>
        <dbReference type="ChEBI" id="CHEBI:58405"/>
        <dbReference type="ChEBI" id="CHEBI:60033"/>
        <dbReference type="ChEBI" id="CHEBI:78435"/>
        <dbReference type="EC" id="2.4.99.28"/>
    </reaction>
</comment>
<keyword evidence="5" id="KW-0645">Protease</keyword>
<dbReference type="RefSeq" id="WP_127906823.1">
    <property type="nucleotide sequence ID" value="NZ_RQXX01000003.1"/>
</dbReference>
<keyword evidence="8" id="KW-0378">Hydrolase</keyword>
<dbReference type="AlphaFoldDB" id="A0A438AHS5"/>
<comment type="pathway">
    <text evidence="1">Cell wall biogenesis; peptidoglycan biosynthesis.</text>
</comment>
<dbReference type="EC" id="2.4.99.28" evidence="10"/>
<dbReference type="GO" id="GO:0009252">
    <property type="term" value="P:peptidoglycan biosynthetic process"/>
    <property type="evidence" value="ECO:0007669"/>
    <property type="project" value="UniProtKB-UniPathway"/>
</dbReference>
<comment type="caution">
    <text evidence="15">The sequence shown here is derived from an EMBL/GenBank/DDBJ whole genome shotgun (WGS) entry which is preliminary data.</text>
</comment>
<dbReference type="InterPro" id="IPR036950">
    <property type="entry name" value="PBP_transglycosylase"/>
</dbReference>
<name>A0A438AHS5_9RHOB</name>
<dbReference type="UniPathway" id="UPA00219"/>
<dbReference type="InterPro" id="IPR011815">
    <property type="entry name" value="PBP_1c"/>
</dbReference>
<gene>
    <name evidence="15" type="primary">pbpC</name>
    <name evidence="15" type="ORF">EKE94_11955</name>
</gene>
<evidence type="ECO:0000313" key="15">
    <source>
        <dbReference type="EMBL" id="RVV98157.1"/>
    </source>
</evidence>
<feature type="domain" description="Penicillin-binding C-terminal" evidence="14">
    <location>
        <begin position="596"/>
        <end position="675"/>
    </location>
</feature>
<feature type="domain" description="Penicillin-binding protein transpeptidase" evidence="12">
    <location>
        <begin position="306"/>
        <end position="516"/>
    </location>
</feature>
<evidence type="ECO:0000256" key="8">
    <source>
        <dbReference type="ARBA" id="ARBA00022801"/>
    </source>
</evidence>
<comment type="similarity">
    <text evidence="2">In the C-terminal section; belongs to the transpeptidase family.</text>
</comment>
<dbReference type="Pfam" id="PF06832">
    <property type="entry name" value="BiPBP_C"/>
    <property type="match status" value="1"/>
</dbReference>
<dbReference type="NCBIfam" id="TIGR02073">
    <property type="entry name" value="PBP_1c"/>
    <property type="match status" value="1"/>
</dbReference>
<dbReference type="GO" id="GO:0008658">
    <property type="term" value="F:penicillin binding"/>
    <property type="evidence" value="ECO:0007669"/>
    <property type="project" value="InterPro"/>
</dbReference>